<accession>A0ABP9V6B7</accession>
<evidence type="ECO:0000259" key="2">
    <source>
        <dbReference type="SMART" id="SM00089"/>
    </source>
</evidence>
<feature type="signal peptide" evidence="1">
    <location>
        <begin position="1"/>
        <end position="27"/>
    </location>
</feature>
<dbReference type="RefSeq" id="WP_353540796.1">
    <property type="nucleotide sequence ID" value="NZ_BAABRN010000004.1"/>
</dbReference>
<dbReference type="Pfam" id="PF17957">
    <property type="entry name" value="Big_7"/>
    <property type="match status" value="7"/>
</dbReference>
<feature type="domain" description="PKD/Chitinase" evidence="2">
    <location>
        <begin position="1088"/>
        <end position="1159"/>
    </location>
</feature>
<evidence type="ECO:0000313" key="3">
    <source>
        <dbReference type="EMBL" id="GAA5500814.1"/>
    </source>
</evidence>
<keyword evidence="1" id="KW-0732">Signal</keyword>
<comment type="caution">
    <text evidence="3">The sequence shown here is derived from an EMBL/GenBank/DDBJ whole genome shotgun (WGS) entry which is preliminary data.</text>
</comment>
<protein>
    <recommendedName>
        <fullName evidence="2">PKD/Chitinase domain-containing protein</fullName>
    </recommendedName>
</protein>
<sequence>MKKLSPLLAITALLTACGGGGTPPTSANEKPLVSIKRADGTIITATTFLAPTENILINSSDSDGNITKVQWTIDGTSGEFSGTEVKSKLLLPLSGLTSGSHSVSVTVTDNGGATATASTTFAIDSTPPSFSSVTFNTSAVSSGSTFSLSTTDAAVLKVTATDSRGSGNTAYSPTTIQVLEGSTVRATGTDSLSVDLSKTADGKDRAAGNVTFTVQATDSAGLTTSRSFTLSFTAASTDTTKPTFTWLAPTIDYVKGGSSVTLRATAFRNNTDLSSSITYSATCGTVTGNVWNLDASCADGSKQTVTATLVSNGSTFTDSKTVTIDASDPTVQITSPNAGTVISVNPVKVSVVATDAGSGVATVLVEASRDGGAYEQVGVLAGASGDITWAPSNGTYSLRATATDKTGRTSTTSISNIKVQLTSSDNQAPVVTALDIPAGVQRGVVTITTTVTDPAPSSGVAKVELFDGGISLGTQTSGVGGQYTFSVDTSKLTDGTHTIRAVATDNVGLTGQLSKTLQSDNTKPVVTWNSPTEGALTKKTVTLNATTNEGTVSYMVDGVAVSDTDTTLPGLQVQLADGNHTLTATATDAAGNVTTSNITVTTDGTAPTAQIISPTTGTNISSNPVSISVSGNDNMSGVSGLEVFANGTSIGSVTGSSGTISWVPTNGTYALTVVATDKAGNKSTPTQTVNVQVQLATADTTAPVFPSDPTVQPTPQNTFSHGSVVIDGLVNDPESGISQVALFDGGNRLSVTPSLSKQPDGSTRYSFTLDTTTLSDGQHTLVIQATNSVGLVTNKNLIINVKNTASGLTWNAPSIVGSSGSLTLNATSSDGSAVTYTATCGTVSGSVWNYAACPDGSTATITASTTNAAGITTTATRTITIDLTAPLVQLTSPTEGQKFTQNPVSVSVSATDNLAIDRIEILDGSTKVGMVTGAQGTVSWVASNGTHTLTAVAYDKAGNKTSSTPVNISVTLTSSSVITPNAPTVTGKTSGTNPIFINGLGTVSGSATSTSGIASGQLMVDGQTSGTATAASNGTPVSFNFDFNSLNEGLHDLGLRWADNAGVLADSAKLSVYVDKTAPTLTWNSPKTGTVTRTAPITLNATATDAGAGVAGVSYSVDGQTVPSSWTPAAEGAYTVTATASDNVGNSSSQTTSVTYDKSGPVITATSPANAQEFTGNTVAISATATDNLTGVQSMEASVTAPDGTVTTLGRQQGASYTASYTPVSAGTYSVSFTALDNAGNAASTVTRSFVYSVTTPPIEKAPAPVLSVVGTSPFSGNMSVSVSGNFDTNSQVDRMILQITDSQGVVDNTTYTTTQAQATFSVDTTKFANGNLTLEVIAYTKSGLRGSSAPTTVKVTNILNPILAVAAPSDGAVINSPTVPVKVTLTKNATTDFTFDPSTLLIELLDYRGQVIETRSGSSVSCVSSADLATYTCSTAFDVAGFPADSYTIRATAKATVAGATSNPQLLTTTSTFKSNTTSLNPPASVIRFPTAITTNGTRKYATIDSSSGFFATVSDNTAVQYVEARIVGPYDAGNIETDGTKQCQSSGQALGTPIDVLLLNIPGASLLPYQTQDVFVPNLDIDGSTYVPDNVAGQRYDLRVTVADSEGNRNIQCVPVVVQRNAKRPAYVTSTIKTPTPYDTTPGKLTYSSATWKLENVNPNSRVVAVSYAKGIQTGTAFQANLQGTSVEVSQTFSSEGVYGLKWLIEDMDTGVVTSITAEDIPVSLNPK</sequence>
<evidence type="ECO:0000313" key="4">
    <source>
        <dbReference type="Proteomes" id="UP001458946"/>
    </source>
</evidence>
<feature type="chain" id="PRO_5046574847" description="PKD/Chitinase domain-containing protein" evidence="1">
    <location>
        <begin position="28"/>
        <end position="1730"/>
    </location>
</feature>
<feature type="domain" description="PKD/Chitinase" evidence="2">
    <location>
        <begin position="39"/>
        <end position="126"/>
    </location>
</feature>
<dbReference type="PROSITE" id="PS50194">
    <property type="entry name" value="FILAMIN_REPEAT"/>
    <property type="match status" value="1"/>
</dbReference>
<proteinExistence type="predicted"/>
<gene>
    <name evidence="3" type="ORF">Dxin01_00539</name>
</gene>
<dbReference type="SMART" id="SM00089">
    <property type="entry name" value="PKD"/>
    <property type="match status" value="5"/>
</dbReference>
<dbReference type="EMBL" id="BAABRN010000004">
    <property type="protein sequence ID" value="GAA5500814.1"/>
    <property type="molecule type" value="Genomic_DNA"/>
</dbReference>
<reference evidence="3 4" key="1">
    <citation type="submission" date="2024-02" db="EMBL/GenBank/DDBJ databases">
        <title>Deinococcus xinjiangensis NBRC 107630.</title>
        <authorList>
            <person name="Ichikawa N."/>
            <person name="Katano-Makiyama Y."/>
            <person name="Hidaka K."/>
        </authorList>
    </citation>
    <scope>NUCLEOTIDE SEQUENCE [LARGE SCALE GENOMIC DNA]</scope>
    <source>
        <strain evidence="3 4">NBRC 107630</strain>
    </source>
</reference>
<feature type="domain" description="PKD/Chitinase" evidence="2">
    <location>
        <begin position="433"/>
        <end position="522"/>
    </location>
</feature>
<dbReference type="Proteomes" id="UP001458946">
    <property type="component" value="Unassembled WGS sequence"/>
</dbReference>
<keyword evidence="4" id="KW-1185">Reference proteome</keyword>
<evidence type="ECO:0000256" key="1">
    <source>
        <dbReference type="SAM" id="SignalP"/>
    </source>
</evidence>
<dbReference type="InterPro" id="IPR013783">
    <property type="entry name" value="Ig-like_fold"/>
</dbReference>
<feature type="domain" description="PKD/Chitinase" evidence="2">
    <location>
        <begin position="1182"/>
        <end position="1255"/>
    </location>
</feature>
<name>A0ABP9V6B7_9DEIO</name>
<organism evidence="3 4">
    <name type="scientific">Deinococcus xinjiangensis</name>
    <dbReference type="NCBI Taxonomy" id="457454"/>
    <lineage>
        <taxon>Bacteria</taxon>
        <taxon>Thermotogati</taxon>
        <taxon>Deinococcota</taxon>
        <taxon>Deinococci</taxon>
        <taxon>Deinococcales</taxon>
        <taxon>Deinococcaceae</taxon>
        <taxon>Deinococcus</taxon>
    </lineage>
</organism>
<dbReference type="PROSITE" id="PS51257">
    <property type="entry name" value="PROKAR_LIPOPROTEIN"/>
    <property type="match status" value="1"/>
</dbReference>
<feature type="domain" description="PKD/Chitinase" evidence="2">
    <location>
        <begin position="604"/>
        <end position="694"/>
    </location>
</feature>
<dbReference type="InterPro" id="IPR022409">
    <property type="entry name" value="PKD/Chitinase_dom"/>
</dbReference>
<dbReference type="Gene3D" id="2.60.40.10">
    <property type="entry name" value="Immunoglobulins"/>
    <property type="match status" value="10"/>
</dbReference>
<dbReference type="InterPro" id="IPR017868">
    <property type="entry name" value="Filamin/ABP280_repeat-like"/>
</dbReference>